<reference evidence="1" key="1">
    <citation type="submission" date="2018-05" db="EMBL/GenBank/DDBJ databases">
        <authorList>
            <person name="Lanie J.A."/>
            <person name="Ng W.-L."/>
            <person name="Kazmierczak K.M."/>
            <person name="Andrzejewski T.M."/>
            <person name="Davidsen T.M."/>
            <person name="Wayne K.J."/>
            <person name="Tettelin H."/>
            <person name="Glass J.I."/>
            <person name="Rusch D."/>
            <person name="Podicherti R."/>
            <person name="Tsui H.-C.T."/>
            <person name="Winkler M.E."/>
        </authorList>
    </citation>
    <scope>NUCLEOTIDE SEQUENCE</scope>
</reference>
<evidence type="ECO:0000313" key="1">
    <source>
        <dbReference type="EMBL" id="SVE60968.1"/>
    </source>
</evidence>
<sequence>AGVINGDHRVALDRKPVDGRALVNNGIILSIDLGARFGVNRIVFYPRMTPQFPFGNDFMRSYALFISQDEEPNLASPDFSESDNQDTTVVVEIDAQFVRSLALKSTLNAGFEIDEFEIYGTGFVPEASYESLPLFLDDPSVWGQIRWLEAIAGDPRDSSIEVRVRSGSDDTPDSFFRQIKVGGVVTGRSENDADGNPLTQASYERLLREDESVFKQTDLENWGQWQLVS</sequence>
<dbReference type="AlphaFoldDB" id="A0A383EXX4"/>
<evidence type="ECO:0008006" key="2">
    <source>
        <dbReference type="Google" id="ProtNLM"/>
    </source>
</evidence>
<protein>
    <recommendedName>
        <fullName evidence="2">F5/8 type C domain-containing protein</fullName>
    </recommendedName>
</protein>
<dbReference type="SUPFAM" id="SSF49785">
    <property type="entry name" value="Galactose-binding domain-like"/>
    <property type="match status" value="1"/>
</dbReference>
<name>A0A383EXX4_9ZZZZ</name>
<dbReference type="InterPro" id="IPR008979">
    <property type="entry name" value="Galactose-bd-like_sf"/>
</dbReference>
<feature type="non-terminal residue" evidence="1">
    <location>
        <position position="229"/>
    </location>
</feature>
<feature type="non-terminal residue" evidence="1">
    <location>
        <position position="1"/>
    </location>
</feature>
<dbReference type="EMBL" id="UINC01229310">
    <property type="protein sequence ID" value="SVE60968.1"/>
    <property type="molecule type" value="Genomic_DNA"/>
</dbReference>
<dbReference type="Gene3D" id="2.60.120.260">
    <property type="entry name" value="Galactose-binding domain-like"/>
    <property type="match status" value="1"/>
</dbReference>
<organism evidence="1">
    <name type="scientific">marine metagenome</name>
    <dbReference type="NCBI Taxonomy" id="408172"/>
    <lineage>
        <taxon>unclassified sequences</taxon>
        <taxon>metagenomes</taxon>
        <taxon>ecological metagenomes</taxon>
    </lineage>
</organism>
<proteinExistence type="predicted"/>
<accession>A0A383EXX4</accession>
<gene>
    <name evidence="1" type="ORF">METZ01_LOCUS513822</name>
</gene>